<dbReference type="PANTHER" id="PTHR41523:SF7">
    <property type="entry name" value="HISTIDINE KINASE"/>
    <property type="match status" value="1"/>
</dbReference>
<feature type="domain" description="Signal transduction histidine kinase HWE region" evidence="8">
    <location>
        <begin position="173"/>
        <end position="254"/>
    </location>
</feature>
<keyword evidence="5" id="KW-0547">Nucleotide-binding</keyword>
<comment type="catalytic activity">
    <reaction evidence="1">
        <text>ATP + protein L-histidine = ADP + protein N-phospho-L-histidine.</text>
        <dbReference type="EC" id="2.7.13.3"/>
    </reaction>
</comment>
<evidence type="ECO:0000313" key="10">
    <source>
        <dbReference type="Proteomes" id="UP000295096"/>
    </source>
</evidence>
<dbReference type="GO" id="GO:0005524">
    <property type="term" value="F:ATP binding"/>
    <property type="evidence" value="ECO:0007669"/>
    <property type="project" value="UniProtKB-KW"/>
</dbReference>
<keyword evidence="6" id="KW-0418">Kinase</keyword>
<dbReference type="GO" id="GO:0004673">
    <property type="term" value="F:protein histidine kinase activity"/>
    <property type="evidence" value="ECO:0007669"/>
    <property type="project" value="UniProtKB-EC"/>
</dbReference>
<dbReference type="Pfam" id="PF07536">
    <property type="entry name" value="HWE_HK"/>
    <property type="match status" value="1"/>
</dbReference>
<dbReference type="InterPro" id="IPR036890">
    <property type="entry name" value="HATPase_C_sf"/>
</dbReference>
<evidence type="ECO:0000313" key="9">
    <source>
        <dbReference type="EMBL" id="TDH59166.1"/>
    </source>
</evidence>
<evidence type="ECO:0000256" key="4">
    <source>
        <dbReference type="ARBA" id="ARBA00022679"/>
    </source>
</evidence>
<evidence type="ECO:0000256" key="7">
    <source>
        <dbReference type="ARBA" id="ARBA00022840"/>
    </source>
</evidence>
<keyword evidence="10" id="KW-1185">Reference proteome</keyword>
<reference evidence="9 10" key="1">
    <citation type="journal article" date="2016" name="J. Microbiol.">
        <title>Dankookia rubra gen. nov., sp. nov., an alphaproteobacterium isolated from sediment of a shallow stream.</title>
        <authorList>
            <person name="Kim W.H."/>
            <person name="Kim D.H."/>
            <person name="Kang K."/>
            <person name="Ahn T.Y."/>
        </authorList>
    </citation>
    <scope>NUCLEOTIDE SEQUENCE [LARGE SCALE GENOMIC DNA]</scope>
    <source>
        <strain evidence="9 10">JCM30602</strain>
    </source>
</reference>
<dbReference type="SUPFAM" id="SSF55874">
    <property type="entry name" value="ATPase domain of HSP90 chaperone/DNA topoisomerase II/histidine kinase"/>
    <property type="match status" value="1"/>
</dbReference>
<dbReference type="InterPro" id="IPR011102">
    <property type="entry name" value="Sig_transdc_His_kinase_HWE"/>
</dbReference>
<sequence>MGLAMPAEILDPQRTAREATERLRAAAWAMVGLEADTLRLTSEKTRLESAAEGWRALVDISGVVAFAIDRQGMIHWLTPAATAILAAVPGPGQRLAEVACHLDGIDLEAEVRRAFDLGEPLERRVTAHGGAEAWLMRLVPYAAPDGAAAGVVACFRNACHLALAEAQVTLVEELRHRIRNMTQVVLSVANSTRRHATSLEDFGRSFTARILAMGRAQDLLAQSGPAGVPLRDLALRQLEPFAADAACLAVEGPALRLTAQAALAFDLVLHELATNAAKHGALSAAGGQVRLAWSEEAGPDGAGLVLRWTETGGPAVAPQPARRGFGTDLIGRQVRAALGGSVTVEFAAGGLRVVVGLPRGVLAQAAPPAAD</sequence>
<evidence type="ECO:0000256" key="2">
    <source>
        <dbReference type="ARBA" id="ARBA00012438"/>
    </source>
</evidence>
<dbReference type="Gene3D" id="3.30.450.20">
    <property type="entry name" value="PAS domain"/>
    <property type="match status" value="1"/>
</dbReference>
<dbReference type="EC" id="2.7.13.3" evidence="2"/>
<evidence type="ECO:0000256" key="3">
    <source>
        <dbReference type="ARBA" id="ARBA00022553"/>
    </source>
</evidence>
<dbReference type="SMART" id="SM00911">
    <property type="entry name" value="HWE_HK"/>
    <property type="match status" value="1"/>
</dbReference>
<evidence type="ECO:0000259" key="8">
    <source>
        <dbReference type="SMART" id="SM00911"/>
    </source>
</evidence>
<keyword evidence="7" id="KW-0067">ATP-binding</keyword>
<evidence type="ECO:0000256" key="1">
    <source>
        <dbReference type="ARBA" id="ARBA00000085"/>
    </source>
</evidence>
<dbReference type="PANTHER" id="PTHR41523">
    <property type="entry name" value="TWO-COMPONENT SYSTEM SENSOR PROTEIN"/>
    <property type="match status" value="1"/>
</dbReference>
<evidence type="ECO:0000256" key="6">
    <source>
        <dbReference type="ARBA" id="ARBA00022777"/>
    </source>
</evidence>
<keyword evidence="4" id="KW-0808">Transferase</keyword>
<protein>
    <recommendedName>
        <fullName evidence="2">histidine kinase</fullName>
        <ecNumber evidence="2">2.7.13.3</ecNumber>
    </recommendedName>
</protein>
<organism evidence="9 10">
    <name type="scientific">Dankookia rubra</name>
    <dbReference type="NCBI Taxonomy" id="1442381"/>
    <lineage>
        <taxon>Bacteria</taxon>
        <taxon>Pseudomonadati</taxon>
        <taxon>Pseudomonadota</taxon>
        <taxon>Alphaproteobacteria</taxon>
        <taxon>Acetobacterales</taxon>
        <taxon>Roseomonadaceae</taxon>
        <taxon>Dankookia</taxon>
    </lineage>
</organism>
<dbReference type="Proteomes" id="UP000295096">
    <property type="component" value="Unassembled WGS sequence"/>
</dbReference>
<dbReference type="AlphaFoldDB" id="A0A4R5Q8R2"/>
<dbReference type="EMBL" id="SMSJ01000077">
    <property type="protein sequence ID" value="TDH59166.1"/>
    <property type="molecule type" value="Genomic_DNA"/>
</dbReference>
<gene>
    <name evidence="9" type="ORF">E2C06_28730</name>
</gene>
<comment type="caution">
    <text evidence="9">The sequence shown here is derived from an EMBL/GenBank/DDBJ whole genome shotgun (WGS) entry which is preliminary data.</text>
</comment>
<evidence type="ECO:0000256" key="5">
    <source>
        <dbReference type="ARBA" id="ARBA00022741"/>
    </source>
</evidence>
<dbReference type="InterPro" id="IPR035965">
    <property type="entry name" value="PAS-like_dom_sf"/>
</dbReference>
<accession>A0A4R5Q8R2</accession>
<name>A0A4R5Q8R2_9PROT</name>
<dbReference type="RefSeq" id="WP_133292019.1">
    <property type="nucleotide sequence ID" value="NZ_SMSJ01000077.1"/>
</dbReference>
<dbReference type="SUPFAM" id="SSF55785">
    <property type="entry name" value="PYP-like sensor domain (PAS domain)"/>
    <property type="match status" value="1"/>
</dbReference>
<dbReference type="Gene3D" id="3.30.565.10">
    <property type="entry name" value="Histidine kinase-like ATPase, C-terminal domain"/>
    <property type="match status" value="1"/>
</dbReference>
<proteinExistence type="predicted"/>
<dbReference type="OrthoDB" id="5287260at2"/>
<keyword evidence="3" id="KW-0597">Phosphoprotein</keyword>